<dbReference type="Ensembl" id="ENSEBUT00000003957.1">
    <property type="protein sequence ID" value="ENSEBUP00000003579.1"/>
    <property type="gene ID" value="ENSEBUG00000002548.1"/>
</dbReference>
<dbReference type="GO" id="GO:0004888">
    <property type="term" value="F:transmembrane signaling receptor activity"/>
    <property type="evidence" value="ECO:0007669"/>
    <property type="project" value="InterPro"/>
</dbReference>
<dbReference type="Gene3D" id="3.80.10.10">
    <property type="entry name" value="Ribonuclease Inhibitor"/>
    <property type="match status" value="3"/>
</dbReference>
<dbReference type="Pfam" id="PF01582">
    <property type="entry name" value="TIR"/>
    <property type="match status" value="1"/>
</dbReference>
<evidence type="ECO:0000313" key="20">
    <source>
        <dbReference type="Ensembl" id="ENSEBUP00000003579.1"/>
    </source>
</evidence>
<dbReference type="InterPro" id="IPR000483">
    <property type="entry name" value="Cys-rich_flank_reg_C"/>
</dbReference>
<proteinExistence type="inferred from homology"/>
<evidence type="ECO:0000256" key="12">
    <source>
        <dbReference type="ARBA" id="ARBA00023170"/>
    </source>
</evidence>
<evidence type="ECO:0000256" key="15">
    <source>
        <dbReference type="ARBA" id="ARBA00046288"/>
    </source>
</evidence>
<dbReference type="Pfam" id="PF13855">
    <property type="entry name" value="LRR_8"/>
    <property type="match status" value="4"/>
</dbReference>
<evidence type="ECO:0000256" key="6">
    <source>
        <dbReference type="ARBA" id="ARBA00022729"/>
    </source>
</evidence>
<dbReference type="SMART" id="SM00365">
    <property type="entry name" value="LRR_SD22"/>
    <property type="match status" value="6"/>
</dbReference>
<dbReference type="AlphaFoldDB" id="A0A8C4N9G3"/>
<evidence type="ECO:0000256" key="8">
    <source>
        <dbReference type="ARBA" id="ARBA00022753"/>
    </source>
</evidence>
<dbReference type="Proteomes" id="UP000694388">
    <property type="component" value="Unplaced"/>
</dbReference>
<keyword evidence="3 16" id="KW-0399">Innate immunity</keyword>
<evidence type="ECO:0000256" key="4">
    <source>
        <dbReference type="ARBA" id="ARBA00022614"/>
    </source>
</evidence>
<dbReference type="PANTHER" id="PTHR47410">
    <property type="entry name" value="TOLL-LIKE RECEPTOR 7-RELATED"/>
    <property type="match status" value="1"/>
</dbReference>
<dbReference type="PIRSF" id="PIRSF037595">
    <property type="entry name" value="Toll-like_receptor"/>
    <property type="match status" value="1"/>
</dbReference>
<dbReference type="OMA" id="CNSKYLR"/>
<evidence type="ECO:0000256" key="17">
    <source>
        <dbReference type="SAM" id="Phobius"/>
    </source>
</evidence>
<sequence length="828" mass="94199">MYFGMRLFMLVLMCQMGWMGSMHRWWAGTLPCNVTELLPGIEVDCSGQRLTVMPKDIPRNTTQLSLLFDKIFVLSPCRSINQADFQDLGGLLELDLSQNCPQKSHCNTSIDIGSKAFEALSKLKKLYLNDNHLQSIPQDLPLKLEELYLKSNEIAHLNKSILKSAIRLHVLHLDFNCYLLNECLNFTVEHDAFGNFKHLLSLSLSSNNMSTIPQNLPHTLRFLNLSNCNLKMVAMRIANDTFSEMPKLKNLVLRSMSLRHISQDMFRNNTQLMHLDLSLNYIAKPIAEGSFLVHLSNLTSLDLSFNYEPSHYFKQLNLSDHFSALTSLNKLFIRGYIFEKLEVKQLGPLKNLQNLQYIEMSINFIKKTRHSDLEWEIYGKSLDLSLNNIFFVTPELFKGMTDIKCLNLSTNAMGQTFNGSQFTTLTQLKYLDLSFNRLDLFFPYALTELEALTVLDLSFNAHYFAMEGIIHNINFISNMHSLQVLNLSNNGIQSLSRSTLKLPHLQILDLSDNNLVTLSPNVKNIAIQHLDLSHNDITSLPDWFLQNVPNLKVLDVSFNKLTASNTTGFPTSELERLDKLGLRGNRFVCTCDNGWFSTWLNHSSVIIPLLAVDVLCDTPDSHRGCPVVKALDAKACSLVTLGRGLSLFFATTIIIMIFGVLAGNRWHWELAYGLEVLRARWRGGYWDAKAMADDYDAFVDYDVNSVEVSEWVLHELRVQLEEGTGRPLHLCLEERDWVPGISVVDNLSESILQSRKTIFVLTRDFAASGRFQQALGMAQQRLLDEGTDVILFVLLEEPRRPSRYLQLRQRVVPGSDDSLELGWDSNPG</sequence>
<evidence type="ECO:0000256" key="13">
    <source>
        <dbReference type="ARBA" id="ARBA00023180"/>
    </source>
</evidence>
<organism evidence="20 21">
    <name type="scientific">Eptatretus burgeri</name>
    <name type="common">Inshore hagfish</name>
    <dbReference type="NCBI Taxonomy" id="7764"/>
    <lineage>
        <taxon>Eukaryota</taxon>
        <taxon>Metazoa</taxon>
        <taxon>Chordata</taxon>
        <taxon>Craniata</taxon>
        <taxon>Vertebrata</taxon>
        <taxon>Cyclostomata</taxon>
        <taxon>Myxini</taxon>
        <taxon>Myxiniformes</taxon>
        <taxon>Myxinidae</taxon>
        <taxon>Eptatretinae</taxon>
        <taxon>Eptatretus</taxon>
    </lineage>
</organism>
<dbReference type="GO" id="GO:0005886">
    <property type="term" value="C:plasma membrane"/>
    <property type="evidence" value="ECO:0007669"/>
    <property type="project" value="TreeGrafter"/>
</dbReference>
<feature type="chain" id="PRO_5034870176" evidence="18">
    <location>
        <begin position="20"/>
        <end position="828"/>
    </location>
</feature>
<dbReference type="SUPFAM" id="SSF52058">
    <property type="entry name" value="L domain-like"/>
    <property type="match status" value="3"/>
</dbReference>
<dbReference type="InterPro" id="IPR035897">
    <property type="entry name" value="Toll_tir_struct_dom_sf"/>
</dbReference>
<dbReference type="GO" id="GO:0006954">
    <property type="term" value="P:inflammatory response"/>
    <property type="evidence" value="ECO:0007669"/>
    <property type="project" value="UniProtKB-UniRule"/>
</dbReference>
<evidence type="ECO:0000256" key="1">
    <source>
        <dbReference type="ARBA" id="ARBA00004177"/>
    </source>
</evidence>
<evidence type="ECO:0000256" key="16">
    <source>
        <dbReference type="PIRNR" id="PIRNR037595"/>
    </source>
</evidence>
<feature type="domain" description="TIR" evidence="19">
    <location>
        <begin position="693"/>
        <end position="828"/>
    </location>
</feature>
<dbReference type="InterPro" id="IPR001611">
    <property type="entry name" value="Leu-rich_rpt"/>
</dbReference>
<dbReference type="GO" id="GO:0051607">
    <property type="term" value="P:defense response to virus"/>
    <property type="evidence" value="ECO:0007669"/>
    <property type="project" value="TreeGrafter"/>
</dbReference>
<dbReference type="SUPFAM" id="SSF52200">
    <property type="entry name" value="Toll/Interleukin receptor TIR domain"/>
    <property type="match status" value="1"/>
</dbReference>
<evidence type="ECO:0000256" key="5">
    <source>
        <dbReference type="ARBA" id="ARBA00022692"/>
    </source>
</evidence>
<evidence type="ECO:0000256" key="10">
    <source>
        <dbReference type="ARBA" id="ARBA00022989"/>
    </source>
</evidence>
<dbReference type="Gene3D" id="3.40.50.10140">
    <property type="entry name" value="Toll/interleukin-1 receptor homology (TIR) domain"/>
    <property type="match status" value="1"/>
</dbReference>
<dbReference type="InterPro" id="IPR003591">
    <property type="entry name" value="Leu-rich_rpt_typical-subtyp"/>
</dbReference>
<evidence type="ECO:0000256" key="7">
    <source>
        <dbReference type="ARBA" id="ARBA00022737"/>
    </source>
</evidence>
<evidence type="ECO:0000259" key="19">
    <source>
        <dbReference type="PROSITE" id="PS50104"/>
    </source>
</evidence>
<evidence type="ECO:0000313" key="21">
    <source>
        <dbReference type="Proteomes" id="UP000694388"/>
    </source>
</evidence>
<evidence type="ECO:0000256" key="18">
    <source>
        <dbReference type="SAM" id="SignalP"/>
    </source>
</evidence>
<keyword evidence="8" id="KW-0967">Endosome</keyword>
<dbReference type="GO" id="GO:0032755">
    <property type="term" value="P:positive regulation of interleukin-6 production"/>
    <property type="evidence" value="ECO:0007669"/>
    <property type="project" value="TreeGrafter"/>
</dbReference>
<dbReference type="InterPro" id="IPR000157">
    <property type="entry name" value="TIR_dom"/>
</dbReference>
<evidence type="ECO:0000256" key="9">
    <source>
        <dbReference type="ARBA" id="ARBA00022859"/>
    </source>
</evidence>
<keyword evidence="21" id="KW-1185">Reference proteome</keyword>
<dbReference type="InterPro" id="IPR032675">
    <property type="entry name" value="LRR_dom_sf"/>
</dbReference>
<dbReference type="InterPro" id="IPR017241">
    <property type="entry name" value="Toll-like_receptor"/>
</dbReference>
<comment type="similarity">
    <text evidence="2 16">Belongs to the Toll-like receptor family.</text>
</comment>
<keyword evidence="9 16" id="KW-0391">Immunity</keyword>
<dbReference type="SMART" id="SM00364">
    <property type="entry name" value="LRR_BAC"/>
    <property type="match status" value="6"/>
</dbReference>
<dbReference type="GO" id="GO:0045087">
    <property type="term" value="P:innate immune response"/>
    <property type="evidence" value="ECO:0007669"/>
    <property type="project" value="UniProtKB-UniRule"/>
</dbReference>
<keyword evidence="5 17" id="KW-0812">Transmembrane</keyword>
<dbReference type="PROSITE" id="PS50104">
    <property type="entry name" value="TIR"/>
    <property type="match status" value="1"/>
</dbReference>
<dbReference type="SMART" id="SM00082">
    <property type="entry name" value="LRRCT"/>
    <property type="match status" value="1"/>
</dbReference>
<evidence type="ECO:0000256" key="11">
    <source>
        <dbReference type="ARBA" id="ARBA00023136"/>
    </source>
</evidence>
<keyword evidence="11 17" id="KW-0472">Membrane</keyword>
<keyword evidence="12 16" id="KW-0675">Receptor</keyword>
<feature type="transmembrane region" description="Helical" evidence="17">
    <location>
        <begin position="644"/>
        <end position="662"/>
    </location>
</feature>
<accession>A0A8C4N9G3</accession>
<dbReference type="SMART" id="SM00369">
    <property type="entry name" value="LRR_TYP"/>
    <property type="match status" value="11"/>
</dbReference>
<dbReference type="GO" id="GO:0038187">
    <property type="term" value="F:pattern recognition receptor activity"/>
    <property type="evidence" value="ECO:0007669"/>
    <property type="project" value="TreeGrafter"/>
</dbReference>
<dbReference type="GeneTree" id="ENSGT00940000159771"/>
<dbReference type="GO" id="GO:1902533">
    <property type="term" value="P:positive regulation of intracellular signal transduction"/>
    <property type="evidence" value="ECO:0007669"/>
    <property type="project" value="UniProtKB-ARBA"/>
</dbReference>
<keyword evidence="13" id="KW-0325">Glycoprotein</keyword>
<comment type="subcellular location">
    <subcellularLocation>
        <location evidence="15">Endomembrane system</location>
        <topology evidence="15">Single-pass type I membrane protein</topology>
    </subcellularLocation>
    <subcellularLocation>
        <location evidence="1">Endosome</location>
    </subcellularLocation>
</comment>
<reference evidence="20" key="2">
    <citation type="submission" date="2025-09" db="UniProtKB">
        <authorList>
            <consortium name="Ensembl"/>
        </authorList>
    </citation>
    <scope>IDENTIFICATION</scope>
</reference>
<keyword evidence="7" id="KW-0677">Repeat</keyword>
<dbReference type="PROSITE" id="PS51450">
    <property type="entry name" value="LRR"/>
    <property type="match status" value="4"/>
</dbReference>
<name>A0A8C4N9G3_EPTBU</name>
<dbReference type="GO" id="GO:0002224">
    <property type="term" value="P:toll-like receptor signaling pathway"/>
    <property type="evidence" value="ECO:0007669"/>
    <property type="project" value="InterPro"/>
</dbReference>
<keyword evidence="6 18" id="KW-0732">Signal</keyword>
<keyword evidence="14 16" id="KW-0395">Inflammatory response</keyword>
<feature type="signal peptide" evidence="18">
    <location>
        <begin position="1"/>
        <end position="19"/>
    </location>
</feature>
<dbReference type="SMART" id="SM00255">
    <property type="entry name" value="TIR"/>
    <property type="match status" value="1"/>
</dbReference>
<keyword evidence="4" id="KW-0433">Leucine-rich repeat</keyword>
<dbReference type="GO" id="GO:0005768">
    <property type="term" value="C:endosome"/>
    <property type="evidence" value="ECO:0007669"/>
    <property type="project" value="UniProtKB-SubCell"/>
</dbReference>
<evidence type="ECO:0000256" key="3">
    <source>
        <dbReference type="ARBA" id="ARBA00022588"/>
    </source>
</evidence>
<dbReference type="PANTHER" id="PTHR47410:SF5">
    <property type="entry name" value="TOLL-LIKE RECEPTOR 3"/>
    <property type="match status" value="1"/>
</dbReference>
<evidence type="ECO:0000256" key="14">
    <source>
        <dbReference type="ARBA" id="ARBA00023198"/>
    </source>
</evidence>
<dbReference type="GO" id="GO:0007249">
    <property type="term" value="P:canonical NF-kappaB signal transduction"/>
    <property type="evidence" value="ECO:0007669"/>
    <property type="project" value="TreeGrafter"/>
</dbReference>
<keyword evidence="10 17" id="KW-1133">Transmembrane helix</keyword>
<reference evidence="20" key="1">
    <citation type="submission" date="2025-08" db="UniProtKB">
        <authorList>
            <consortium name="Ensembl"/>
        </authorList>
    </citation>
    <scope>IDENTIFICATION</scope>
</reference>
<protein>
    <submittedName>
        <fullName evidence="20">Toll like receptor 7</fullName>
    </submittedName>
</protein>
<evidence type="ECO:0000256" key="2">
    <source>
        <dbReference type="ARBA" id="ARBA00009634"/>
    </source>
</evidence>